<dbReference type="InterPro" id="IPR008969">
    <property type="entry name" value="CarboxyPept-like_regulatory"/>
</dbReference>
<evidence type="ECO:0000256" key="1">
    <source>
        <dbReference type="ARBA" id="ARBA00007257"/>
    </source>
</evidence>
<comment type="caution">
    <text evidence="4">The sequence shown here is derived from an EMBL/GenBank/DDBJ whole genome shotgun (WGS) entry which is preliminary data.</text>
</comment>
<keyword evidence="2" id="KW-0964">Secreted</keyword>
<dbReference type="SUPFAM" id="SSF49464">
    <property type="entry name" value="Carboxypeptidase regulatory domain-like"/>
    <property type="match status" value="7"/>
</dbReference>
<protein>
    <submittedName>
        <fullName evidence="4">Uncharacterized protein</fullName>
    </submittedName>
</protein>
<dbReference type="PANTHER" id="PTHR36108">
    <property type="entry name" value="COLOSSIN-B-RELATED"/>
    <property type="match status" value="1"/>
</dbReference>
<proteinExistence type="inferred from homology"/>
<dbReference type="RefSeq" id="WP_317981308.1">
    <property type="nucleotide sequence ID" value="NZ_BTCL01000018.1"/>
</dbReference>
<accession>A0ABQ6NQE7</accession>
<sequence length="1908" mass="194565">MPFPSSSQFVPLTQNNINVIDPVRDVNPDETDIVGDAQFPAAYYAYDGTNVYFRIRLNTDPRFKTSFRNFAWGVLFDTDNNPATYEWELVVNGLDNEVQLIVNTVKLPNLLTDQAEGTDGKGKPSFNEAICNFDIARAQPADDGSQLGGATNYFIDFFVPAQTLFSLLGISDQTSIRFLFFTATNNNNFNKDFIGAGQTLSTLFCDPVTIAGGDVRAKLTVTQTVLPSVSPVVAGQSSNFTGTINIANTGRSQATTIFLQAPFLFDKIISLSVSQKTQGTTAYNITTNTLTWYIGNLAAGAAATLTYQASGQFNAAGSRTVDSKTVTAVDSFTGGTINTPTSSAAVSVVALGGVTGTIIDKSTGLPLTGVNIQATAVPAGTNTGQTTSNGGGVYGLPQLPAGSYNLSFSLNGYQTAAAAATVVTGAVQTVNITLVPIPAVVQGTITASGTGGPIAGAVVSVTDSIGVLTTQTVTNAAGSYVVNGLTPGYYRVSFSANQYQAQDFPVTLSVAENRILNAALAPNPGTITGAVTNAQTGTPLPGVLVEALDNRNSILASATTDASGSYTIASLSPATNDRLRLSADTFVAQVIGFSIAAGQTKTVNAALSPVAGALSGTITDAVTGAPLAGTSIRVFTSEGITLQTTSTAADGSYTIPSLAPGSYSIVIAEEGYAGQTIGAMIKAASTTTLNVGLEQLAGAISGRVTDSVTGASVQDAIIRVFLNNIIVVRVATLEDGSYDIGNLAPGVYFVTIRADGYGGQSFSVTVNPGQTTTENFILFPIQGSLTGTVTDSAGNPIAGAIISLNVNVAGGGLLLTRFVTQTDGTYLIENLLPLQYLVTAAATPYQSTFQSVAVVADTRSVLNFVLEPNPGSVMGTVVDSNGVPVAGAAVAIKMLSGTGVVIATIFSDSDGHFLVSTLTPSIYTILASAADFQTASATLGVTSDQTANVQLVLYPDPGSIAGQIKDAVTGSTILGVAVTLTDSNNFLVASLIADTKSGYQFDGLPPGSYTVAVHALNYEGEVLGGIVHSNSISPINFTLQPNPGTLAGEVSPAIGGAVVQLFNNNNILISSVFTRPDGTFTFIGEKIGSYYVTAIAMGYSSQAAGASILSGQTTHVTINLSPNPGQISGTVIDPAGNPIPTAVVKVLNSNESVRGIGPTQGDGSFVIDAIPAGTKTVIASAPNFSTQVQGAFVDPGEIVNGVNFVLKPDPGTLSGQITDQSTGVVIPGASVEIRLGEATGLSIASATTTPFGNFQISGLQPGSYTVIAKANHFATGVLGTSVESNGFSLANLALSPLFGAISGTVTDTAGHPIGANDTRIKLYSKDGTLIETIFVEVDGTFLINGVSAGEYVLSVSSPFFETETIGLTVRAGTTTSVQIQLTPQTATVIGTVKNSATSAPISGGLIILTDIDGLPVDTVFTDDTGSFTISGVPAGNFVISAVASGFGTGVSAVVTRSGQTSVTGLQLTPLPGAVAGFVSDLTNGANVSGAEIRITDASTGAVVGTVLSDNGGEYAFPALAPGSYKAIATAPGYAAEFGGFTIASGETTRYSFALQPLPGRLIGSAINKQTGAPLAGVTVQLLQYNNFGPPLSTLLTDNNGQFDLGELAASNYALTALLQGFTTQQSSTLVNRGETTIVTFALAQIKTGVGGTVTTGPGRQPLPNTSVTIVDNNGVTGGNGITDSNGEYVVPSIPAGEQTIVVSQPSAGTSTTAIPEQLGQTQTANVAISAVGQSFPITGIVTSNVDAAPIPGSVVHVLDASTKISVQTAITDLNGSYTTNPVPPGTYNVTGTAPSFGSAATSLTTNATTISRADLTLSAAFGTLRGTIRDTSGNPLDLALAEINTANRELIRQIISNSSGQYAFSNIAAGMPTAEFSFPGKQTAVRMPTILDGQTTILDITLIDEEEE</sequence>
<keyword evidence="3" id="KW-0732">Signal</keyword>
<dbReference type="Proteomes" id="UP001285921">
    <property type="component" value="Unassembled WGS sequence"/>
</dbReference>
<gene>
    <name evidence="4" type="ORF">PghCCS26_44460</name>
</gene>
<evidence type="ECO:0000313" key="5">
    <source>
        <dbReference type="Proteomes" id="UP001285921"/>
    </source>
</evidence>
<evidence type="ECO:0000313" key="4">
    <source>
        <dbReference type="EMBL" id="GMK47316.1"/>
    </source>
</evidence>
<dbReference type="Gene3D" id="2.60.40.1170">
    <property type="entry name" value="Mu homology domain, subdomain B"/>
    <property type="match status" value="1"/>
</dbReference>
<dbReference type="Pfam" id="PF13620">
    <property type="entry name" value="CarboxypepD_reg"/>
    <property type="match status" value="17"/>
</dbReference>
<organism evidence="4 5">
    <name type="scientific">Paenibacillus glycanilyticus</name>
    <dbReference type="NCBI Taxonomy" id="126569"/>
    <lineage>
        <taxon>Bacteria</taxon>
        <taxon>Bacillati</taxon>
        <taxon>Bacillota</taxon>
        <taxon>Bacilli</taxon>
        <taxon>Bacillales</taxon>
        <taxon>Paenibacillaceae</taxon>
        <taxon>Paenibacillus</taxon>
    </lineage>
</organism>
<evidence type="ECO:0000256" key="3">
    <source>
        <dbReference type="ARBA" id="ARBA00022729"/>
    </source>
</evidence>
<dbReference type="SUPFAM" id="SSF49478">
    <property type="entry name" value="Cna protein B-type domain"/>
    <property type="match status" value="1"/>
</dbReference>
<evidence type="ECO:0000256" key="2">
    <source>
        <dbReference type="ARBA" id="ARBA00022525"/>
    </source>
</evidence>
<reference evidence="4 5" key="1">
    <citation type="submission" date="2023-05" db="EMBL/GenBank/DDBJ databases">
        <title>Draft genome of Paenibacillus sp. CCS26.</title>
        <authorList>
            <person name="Akita H."/>
            <person name="Shinto Y."/>
            <person name="Kimura Z."/>
        </authorList>
    </citation>
    <scope>NUCLEOTIDE SEQUENCE [LARGE SCALE GENOMIC DNA]</scope>
    <source>
        <strain evidence="4 5">CCS26</strain>
    </source>
</reference>
<dbReference type="InterPro" id="IPR013784">
    <property type="entry name" value="Carb-bd-like_fold"/>
</dbReference>
<dbReference type="EMBL" id="BTCL01000018">
    <property type="protein sequence ID" value="GMK47316.1"/>
    <property type="molecule type" value="Genomic_DNA"/>
</dbReference>
<dbReference type="Gene3D" id="2.60.40.1120">
    <property type="entry name" value="Carboxypeptidase-like, regulatory domain"/>
    <property type="match status" value="18"/>
</dbReference>
<comment type="similarity">
    <text evidence="1">Belongs to the serine-aspartate repeat-containing protein (SDr) family.</text>
</comment>
<keyword evidence="5" id="KW-1185">Reference proteome</keyword>
<name>A0ABQ6NQE7_9BACL</name>
<dbReference type="PANTHER" id="PTHR36108:SF13">
    <property type="entry name" value="COLOSSIN-B-RELATED"/>
    <property type="match status" value="1"/>
</dbReference>
<dbReference type="SUPFAM" id="SSF49452">
    <property type="entry name" value="Starch-binding domain-like"/>
    <property type="match status" value="10"/>
</dbReference>